<proteinExistence type="predicted"/>
<comment type="caution">
    <text evidence="1">The sequence shown here is derived from an EMBL/GenBank/DDBJ whole genome shotgun (WGS) entry which is preliminary data.</text>
</comment>
<dbReference type="EMBL" id="JBEXAC010000001">
    <property type="protein sequence ID" value="MET6996406.1"/>
    <property type="molecule type" value="Genomic_DNA"/>
</dbReference>
<evidence type="ECO:0000313" key="1">
    <source>
        <dbReference type="EMBL" id="MET6996406.1"/>
    </source>
</evidence>
<dbReference type="Proteomes" id="UP001549749">
    <property type="component" value="Unassembled WGS sequence"/>
</dbReference>
<evidence type="ECO:0000313" key="2">
    <source>
        <dbReference type="Proteomes" id="UP001549749"/>
    </source>
</evidence>
<dbReference type="RefSeq" id="WP_354659048.1">
    <property type="nucleotide sequence ID" value="NZ_JBEXAC010000001.1"/>
</dbReference>
<gene>
    <name evidence="1" type="ORF">ABR189_03470</name>
</gene>
<sequence length="267" mass="30587">MASKNTKAQSKFRDDLVKSWENTDGVNFAIALARMTGWLLHVDWWGTDNTQTENNMVPLRVYVGTDRDIIYDFTGKRRIEAFNQYVILPIAKKRAHPPIGAVITRFYSEEKLLSLPLRVKASEIEITKAEDAIKNNKSFLDKIIVRLNPHIPAEWAAQFSFGWCTVYAAALEDVRGYQATAIIVSRYTEQFQNTKPGFCHCVIVHPDGEMEDSWGKQPVQNVLERFGIEGYSLSREEYQKALESIKINSHERYDAAYTKASNFLKVL</sequence>
<name>A0ABV2T046_9BACT</name>
<protein>
    <submittedName>
        <fullName evidence="1">Uncharacterized protein</fullName>
    </submittedName>
</protein>
<accession>A0ABV2T046</accession>
<reference evidence="1 2" key="1">
    <citation type="submission" date="2024-06" db="EMBL/GenBank/DDBJ databases">
        <title>Chitinophaga defluvii sp. nov., isolated from municipal sewage.</title>
        <authorList>
            <person name="Zhang L."/>
        </authorList>
    </citation>
    <scope>NUCLEOTIDE SEQUENCE [LARGE SCALE GENOMIC DNA]</scope>
    <source>
        <strain evidence="1 2">H8</strain>
    </source>
</reference>
<organism evidence="1 2">
    <name type="scientific">Chitinophaga defluvii</name>
    <dbReference type="NCBI Taxonomy" id="3163343"/>
    <lineage>
        <taxon>Bacteria</taxon>
        <taxon>Pseudomonadati</taxon>
        <taxon>Bacteroidota</taxon>
        <taxon>Chitinophagia</taxon>
        <taxon>Chitinophagales</taxon>
        <taxon>Chitinophagaceae</taxon>
        <taxon>Chitinophaga</taxon>
    </lineage>
</organism>
<keyword evidence="2" id="KW-1185">Reference proteome</keyword>